<dbReference type="EMBL" id="PYAX01000009">
    <property type="protein sequence ID" value="PSL53285.1"/>
    <property type="molecule type" value="Genomic_DNA"/>
</dbReference>
<dbReference type="InterPro" id="IPR002182">
    <property type="entry name" value="NB-ARC"/>
</dbReference>
<feature type="domain" description="NB-ARC" evidence="1">
    <location>
        <begin position="100"/>
        <end position="270"/>
    </location>
</feature>
<sequence length="1185" mass="127739">MGNPVSLAVRRTSPARIATAVVLKAFLLSMRTSVVWQRYGCPVSSERRTENEATDVIGSVVQAGDVHGDIRITVSQAPKPAVSVPRELPSDVVGFSGRDAEVAQLDDLLEKAQDTGPVVISAVSGMPGIGKTALAVHWAHRVRHRFPDGDLYLDLQGYDPGQPIAAEDALASLLRSVVGSDEPLPPGLSERAARFRTVLANRRMLMLLDNARSPEQVRFLLPGTGSSFVLVTSRDSLAGLVSRHGARRVDLDLLTAEEAVALFGALVGERAAAEPEGARILCEWSGLLPLAVRVTAEMVNSYKTATLAALAAELFEVQQDRLERLDAGGDDRTAVSAVFSWSYRQLPEDAARAFRFIGAAPGHDLDVFAVAALVGTDKARARRAVGVLLQARLVERIDDFHIHMHDLLRSYATGLHNAQDTERERGKALGRLFKYYVVAACRAVEAGDPRRRGKWAVEITDAVQTPSFTDAEQAWKWLNDQHRNLAAVLEAVVGSGLAPVKEVSAAEQVLGLLAHQDSDLSSALARFDRATATALHVRADRLDTVWLDQVGTMLAAGMADAALDYLDEVRLQLRKAGRHPDVVHAIASVEHARARCRLLLEDYAQARQLARSAARRFSDLGDHLWCAVAKLTALRATVTTSGSSGSRTGLLLTEALSLSRELRDFGLLDEAELATVLAVRLELRHGRLVSAAARMSQLPPPRVNTPVDHRLLRRLARAEIAMAEGNPEAALREADIGLTELDEARDRFGGLDQVRSAAVHARGLGAMAVRIAIDHGHDAADVMLWSERTRAQLYRHTFLPVDHPELDRVINELRHVSRTLLRERLDGLSTRSTQARQRALEREALRLGARTRSLGAAAPPAGFTDVIGALRSDQALIDFIVIADELHVVVVTRGTALMLMLGSMAAVAEGVRRVHADMNALAPDHLPPPLAEVISASARREADKLDRILMEPLLDVVDGANLVLVPTGALFALPWGCLPSLRGRPTTVAPSVNAWLAATRRARRPSKERVALVSGPGLPWAESESRRLASLYPGAHVLSGQDARIDAVLHALENSETAHFATHGDHEPTNALLSRLELADGPLFAHHITRLQNSPRHVVLAAGDLALHHVGPGDEILGFAGALLTAGTSTVTAAVTRVGDVAAQKTMLAYHQALAAGATAAHALAMATAPDPLRRPFVQFGTDFS</sequence>
<evidence type="ECO:0000313" key="3">
    <source>
        <dbReference type="EMBL" id="PSL53285.1"/>
    </source>
</evidence>
<evidence type="ECO:0000313" key="4">
    <source>
        <dbReference type="Proteomes" id="UP000241118"/>
    </source>
</evidence>
<organism evidence="3 4">
    <name type="scientific">Saccharothrix carnea</name>
    <dbReference type="NCBI Taxonomy" id="1280637"/>
    <lineage>
        <taxon>Bacteria</taxon>
        <taxon>Bacillati</taxon>
        <taxon>Actinomycetota</taxon>
        <taxon>Actinomycetes</taxon>
        <taxon>Pseudonocardiales</taxon>
        <taxon>Pseudonocardiaceae</taxon>
        <taxon>Saccharothrix</taxon>
    </lineage>
</organism>
<dbReference type="InterPro" id="IPR024983">
    <property type="entry name" value="CHAT_dom"/>
</dbReference>
<accession>A0A2P8I495</accession>
<evidence type="ECO:0000259" key="1">
    <source>
        <dbReference type="Pfam" id="PF00931"/>
    </source>
</evidence>
<feature type="domain" description="CHAT" evidence="2">
    <location>
        <begin position="940"/>
        <end position="1167"/>
    </location>
</feature>
<name>A0A2P8I495_SACCR</name>
<dbReference type="Pfam" id="PF12770">
    <property type="entry name" value="CHAT"/>
    <property type="match status" value="1"/>
</dbReference>
<gene>
    <name evidence="3" type="ORF">B0I31_10975</name>
</gene>
<dbReference type="PANTHER" id="PTHR47691">
    <property type="entry name" value="REGULATOR-RELATED"/>
    <property type="match status" value="1"/>
</dbReference>
<dbReference type="SUPFAM" id="SSF52540">
    <property type="entry name" value="P-loop containing nucleoside triphosphate hydrolases"/>
    <property type="match status" value="1"/>
</dbReference>
<proteinExistence type="predicted"/>
<dbReference type="AlphaFoldDB" id="A0A2P8I495"/>
<dbReference type="Proteomes" id="UP000241118">
    <property type="component" value="Unassembled WGS sequence"/>
</dbReference>
<protein>
    <submittedName>
        <fullName evidence="3">NB-ARC domain-containing protein</fullName>
    </submittedName>
</protein>
<comment type="caution">
    <text evidence="3">The sequence shown here is derived from an EMBL/GenBank/DDBJ whole genome shotgun (WGS) entry which is preliminary data.</text>
</comment>
<keyword evidence="4" id="KW-1185">Reference proteome</keyword>
<evidence type="ECO:0000259" key="2">
    <source>
        <dbReference type="Pfam" id="PF12770"/>
    </source>
</evidence>
<dbReference type="Pfam" id="PF00931">
    <property type="entry name" value="NB-ARC"/>
    <property type="match status" value="1"/>
</dbReference>
<dbReference type="PRINTS" id="PR00364">
    <property type="entry name" value="DISEASERSIST"/>
</dbReference>
<dbReference type="PANTHER" id="PTHR47691:SF3">
    <property type="entry name" value="HTH-TYPE TRANSCRIPTIONAL REGULATOR RV0890C-RELATED"/>
    <property type="match status" value="1"/>
</dbReference>
<dbReference type="GO" id="GO:0043531">
    <property type="term" value="F:ADP binding"/>
    <property type="evidence" value="ECO:0007669"/>
    <property type="project" value="InterPro"/>
</dbReference>
<dbReference type="InterPro" id="IPR027417">
    <property type="entry name" value="P-loop_NTPase"/>
</dbReference>
<reference evidence="3 4" key="1">
    <citation type="submission" date="2018-03" db="EMBL/GenBank/DDBJ databases">
        <title>Genomic Encyclopedia of Type Strains, Phase III (KMG-III): the genomes of soil and plant-associated and newly described type strains.</title>
        <authorList>
            <person name="Whitman W."/>
        </authorList>
    </citation>
    <scope>NUCLEOTIDE SEQUENCE [LARGE SCALE GENOMIC DNA]</scope>
    <source>
        <strain evidence="3 4">CGMCC 4.7097</strain>
    </source>
</reference>
<dbReference type="Gene3D" id="3.40.50.300">
    <property type="entry name" value="P-loop containing nucleotide triphosphate hydrolases"/>
    <property type="match status" value="1"/>
</dbReference>